<evidence type="ECO:0000313" key="2">
    <source>
        <dbReference type="WBParaSite" id="SSTP_0000550900.1"/>
    </source>
</evidence>
<name>A0A0K0E7N4_STRER</name>
<evidence type="ECO:0000313" key="3">
    <source>
        <dbReference type="WBParaSite" id="TCONS_00001308.p1"/>
    </source>
</evidence>
<sequence>MSTALPTLPHPVRGSLKLPLSIKDFENINNTETILSLIQMVKLEELKKFLNCNDELGEIIHKDVKRRWEISEQRAKDIEAYMEVKKPAADTIEDDRFDIFCDYLDKACQAFEIYDEHEHREINFGKRIYLECELLEIINKSFDTIYKKMEKLDEFKDDRDGALNERDIMRIDIRTMDVQYSLIHERFLKSFLEMEW</sequence>
<protein>
    <submittedName>
        <fullName evidence="2 3">Uncharacterized protein</fullName>
    </submittedName>
</protein>
<keyword evidence="1" id="KW-1185">Reference proteome</keyword>
<dbReference type="WBParaSite" id="TCONS_00001308.p1">
    <property type="protein sequence ID" value="TCONS_00001308.p1"/>
    <property type="gene ID" value="XLOC_001211"/>
</dbReference>
<proteinExistence type="predicted"/>
<accession>A0A0K0E7N4</accession>
<dbReference type="AlphaFoldDB" id="A0A0K0E7N4"/>
<dbReference type="Proteomes" id="UP000035681">
    <property type="component" value="Unplaced"/>
</dbReference>
<reference evidence="2" key="1">
    <citation type="submission" date="2015-08" db="UniProtKB">
        <authorList>
            <consortium name="WormBaseParasite"/>
        </authorList>
    </citation>
    <scope>IDENTIFICATION</scope>
</reference>
<dbReference type="WBParaSite" id="SSTP_0000550900.1">
    <property type="protein sequence ID" value="SSTP_0000550900.1"/>
    <property type="gene ID" value="SSTP_0000550900"/>
</dbReference>
<evidence type="ECO:0000313" key="1">
    <source>
        <dbReference type="Proteomes" id="UP000035681"/>
    </source>
</evidence>
<organism evidence="2">
    <name type="scientific">Strongyloides stercoralis</name>
    <name type="common">Threadworm</name>
    <dbReference type="NCBI Taxonomy" id="6248"/>
    <lineage>
        <taxon>Eukaryota</taxon>
        <taxon>Metazoa</taxon>
        <taxon>Ecdysozoa</taxon>
        <taxon>Nematoda</taxon>
        <taxon>Chromadorea</taxon>
        <taxon>Rhabditida</taxon>
        <taxon>Tylenchina</taxon>
        <taxon>Panagrolaimomorpha</taxon>
        <taxon>Strongyloidoidea</taxon>
        <taxon>Strongyloididae</taxon>
        <taxon>Strongyloides</taxon>
    </lineage>
</organism>